<dbReference type="Proteomes" id="UP000053144">
    <property type="component" value="Unassembled WGS sequence"/>
</dbReference>
<dbReference type="Gramene" id="KOM30325">
    <property type="protein sequence ID" value="KOM30325"/>
    <property type="gene ID" value="LR48_Vigan1112s000100"/>
</dbReference>
<accession>A0A0L9TIE1</accession>
<gene>
    <name evidence="1" type="ORF">LR48_Vigan1112s000100</name>
</gene>
<evidence type="ECO:0000313" key="2">
    <source>
        <dbReference type="Proteomes" id="UP000053144"/>
    </source>
</evidence>
<organism evidence="1 2">
    <name type="scientific">Phaseolus angularis</name>
    <name type="common">Azuki bean</name>
    <name type="synonym">Vigna angularis</name>
    <dbReference type="NCBI Taxonomy" id="3914"/>
    <lineage>
        <taxon>Eukaryota</taxon>
        <taxon>Viridiplantae</taxon>
        <taxon>Streptophyta</taxon>
        <taxon>Embryophyta</taxon>
        <taxon>Tracheophyta</taxon>
        <taxon>Spermatophyta</taxon>
        <taxon>Magnoliopsida</taxon>
        <taxon>eudicotyledons</taxon>
        <taxon>Gunneridae</taxon>
        <taxon>Pentapetalae</taxon>
        <taxon>rosids</taxon>
        <taxon>fabids</taxon>
        <taxon>Fabales</taxon>
        <taxon>Fabaceae</taxon>
        <taxon>Papilionoideae</taxon>
        <taxon>50 kb inversion clade</taxon>
        <taxon>NPAAA clade</taxon>
        <taxon>indigoferoid/millettioid clade</taxon>
        <taxon>Phaseoleae</taxon>
        <taxon>Vigna</taxon>
    </lineage>
</organism>
<protein>
    <submittedName>
        <fullName evidence="1">Uncharacterized protein</fullName>
    </submittedName>
</protein>
<name>A0A0L9TIE1_PHAAN</name>
<evidence type="ECO:0000313" key="1">
    <source>
        <dbReference type="EMBL" id="KOM30325.1"/>
    </source>
</evidence>
<sequence>MLRSGGDAGDERTLEREIGEPIAAASVAAVSATVVAVTMDGEGRELPACDERRRRRNFASTGDDSGGSRLLVGWRFGRAMKTNPSLGCRCRREQTGSEKQWHEGECVGLTHEEENAAAPRSAVVPVGPEVETTQYRRWLRQVGGERRRNHGLVFVCP</sequence>
<dbReference type="AlphaFoldDB" id="A0A0L9TIE1"/>
<reference evidence="2" key="1">
    <citation type="journal article" date="2015" name="Proc. Natl. Acad. Sci. U.S.A.">
        <title>Genome sequencing of adzuki bean (Vigna angularis) provides insight into high starch and low fat accumulation and domestication.</title>
        <authorList>
            <person name="Yang K."/>
            <person name="Tian Z."/>
            <person name="Chen C."/>
            <person name="Luo L."/>
            <person name="Zhao B."/>
            <person name="Wang Z."/>
            <person name="Yu L."/>
            <person name="Li Y."/>
            <person name="Sun Y."/>
            <person name="Li W."/>
            <person name="Chen Y."/>
            <person name="Li Y."/>
            <person name="Zhang Y."/>
            <person name="Ai D."/>
            <person name="Zhao J."/>
            <person name="Shang C."/>
            <person name="Ma Y."/>
            <person name="Wu B."/>
            <person name="Wang M."/>
            <person name="Gao L."/>
            <person name="Sun D."/>
            <person name="Zhang P."/>
            <person name="Guo F."/>
            <person name="Wang W."/>
            <person name="Li Y."/>
            <person name="Wang J."/>
            <person name="Varshney R.K."/>
            <person name="Wang J."/>
            <person name="Ling H.Q."/>
            <person name="Wan P."/>
        </authorList>
    </citation>
    <scope>NUCLEOTIDE SEQUENCE</scope>
    <source>
        <strain evidence="2">cv. Jingnong 6</strain>
    </source>
</reference>
<dbReference type="EMBL" id="KQ258632">
    <property type="protein sequence ID" value="KOM30325.1"/>
    <property type="molecule type" value="Genomic_DNA"/>
</dbReference>
<proteinExistence type="predicted"/>